<name>L7U0Y5_MYXSD</name>
<dbReference type="PATRIC" id="fig|1278073.3.peg.534"/>
<dbReference type="HOGENOM" id="CLU_099777_1_1_7"/>
<gene>
    <name evidence="3" type="ordered locus">MYSTI_00518</name>
</gene>
<dbReference type="InterPro" id="IPR056303">
    <property type="entry name" value="AMIN-like"/>
</dbReference>
<keyword evidence="4" id="KW-1185">Reference proteome</keyword>
<evidence type="ECO:0000256" key="1">
    <source>
        <dbReference type="SAM" id="MobiDB-lite"/>
    </source>
</evidence>
<sequence>MKRAGRWLSSLWLAGYLGVAGCSKKEEAPPPPAAELPPAEEAPPSIPAPEGATPREGEAVAKPPVPVVPDGSTALPSSEAKEEPAPSKPPAPPGGGIAPEDAKNREWTTSPVELKRSSAPQATLRSVRAGAHPDFDRVVFEFEGTQLPGYRVEYPKEPVVQCGSGDVVSLAGKAQLQVSLMPARAHTDAGQPTVATREQKVALPVVVELERICDFEGEVSWALGTQGTAPFRIMELKEPPRLVVDVRH</sequence>
<feature type="region of interest" description="Disordered" evidence="1">
    <location>
        <begin position="22"/>
        <end position="121"/>
    </location>
</feature>
<evidence type="ECO:0000313" key="4">
    <source>
        <dbReference type="Proteomes" id="UP000011131"/>
    </source>
</evidence>
<accession>L7U0Y5</accession>
<protein>
    <recommendedName>
        <fullName evidence="2">AMIN-like domain-containing protein</fullName>
    </recommendedName>
</protein>
<dbReference type="STRING" id="1278073.MYSTI_00518"/>
<feature type="compositionally biased region" description="Pro residues" evidence="1">
    <location>
        <begin position="29"/>
        <end position="47"/>
    </location>
</feature>
<dbReference type="OrthoDB" id="3393679at2"/>
<dbReference type="eggNOG" id="COG3409">
    <property type="taxonomic scope" value="Bacteria"/>
</dbReference>
<organism evidence="3 4">
    <name type="scientific">Myxococcus stipitatus (strain DSM 14675 / JCM 12634 / Mx s8)</name>
    <dbReference type="NCBI Taxonomy" id="1278073"/>
    <lineage>
        <taxon>Bacteria</taxon>
        <taxon>Pseudomonadati</taxon>
        <taxon>Myxococcota</taxon>
        <taxon>Myxococcia</taxon>
        <taxon>Myxococcales</taxon>
        <taxon>Cystobacterineae</taxon>
        <taxon>Myxococcaceae</taxon>
        <taxon>Myxococcus</taxon>
    </lineage>
</organism>
<dbReference type="KEGG" id="msd:MYSTI_00518"/>
<proteinExistence type="predicted"/>
<dbReference type="EMBL" id="CP004025">
    <property type="protein sequence ID" value="AGC41868.1"/>
    <property type="molecule type" value="Genomic_DNA"/>
</dbReference>
<dbReference type="PROSITE" id="PS51257">
    <property type="entry name" value="PROKAR_LIPOPROTEIN"/>
    <property type="match status" value="1"/>
</dbReference>
<evidence type="ECO:0000259" key="2">
    <source>
        <dbReference type="Pfam" id="PF24837"/>
    </source>
</evidence>
<dbReference type="RefSeq" id="WP_015346131.1">
    <property type="nucleotide sequence ID" value="NC_020126.1"/>
</dbReference>
<dbReference type="Pfam" id="PF24837">
    <property type="entry name" value="AMIN-like"/>
    <property type="match status" value="1"/>
</dbReference>
<dbReference type="AlphaFoldDB" id="L7U0Y5"/>
<feature type="domain" description="AMIN-like" evidence="2">
    <location>
        <begin position="123"/>
        <end position="248"/>
    </location>
</feature>
<dbReference type="Proteomes" id="UP000011131">
    <property type="component" value="Chromosome"/>
</dbReference>
<reference evidence="3 4" key="1">
    <citation type="journal article" date="2013" name="Genome Announc.">
        <title>Complete genome sequence of Myxococcus stipitatus strain DSM 14675, a fruiting myxobacterium.</title>
        <authorList>
            <person name="Huntley S."/>
            <person name="Kneip S."/>
            <person name="Treuner-Lange A."/>
            <person name="Sogaard-Andersen L."/>
        </authorList>
    </citation>
    <scope>NUCLEOTIDE SEQUENCE [LARGE SCALE GENOMIC DNA]</scope>
    <source>
        <strain evidence="4">DSM 14675 / JCM 12634 / Mx s8</strain>
    </source>
</reference>
<evidence type="ECO:0000313" key="3">
    <source>
        <dbReference type="EMBL" id="AGC41868.1"/>
    </source>
</evidence>